<proteinExistence type="predicted"/>
<gene>
    <name evidence="3" type="ORF">W59_02446</name>
</gene>
<dbReference type="EMBL" id="AJJH01000014">
    <property type="protein sequence ID" value="EID81578.1"/>
    <property type="molecule type" value="Genomic_DNA"/>
</dbReference>
<reference evidence="3 4" key="1">
    <citation type="journal article" date="2012" name="J. Bacteriol.">
        <title>Draft genome sequence of the nitrophenol-degrading actinomycete Rhodococcus imtechensis RKJ300.</title>
        <authorList>
            <person name="Vikram S."/>
            <person name="Kumar S."/>
            <person name="Subramanian S."/>
            <person name="Raghava G.P."/>
        </authorList>
    </citation>
    <scope>NUCLEOTIDE SEQUENCE [LARGE SCALE GENOMIC DNA]</scope>
    <source>
        <strain evidence="3 4">RKJ300</strain>
    </source>
</reference>
<feature type="compositionally biased region" description="Basic residues" evidence="2">
    <location>
        <begin position="503"/>
        <end position="520"/>
    </location>
</feature>
<dbReference type="Proteomes" id="UP000006447">
    <property type="component" value="Unassembled WGS sequence"/>
</dbReference>
<dbReference type="GO" id="GO:0006310">
    <property type="term" value="P:DNA recombination"/>
    <property type="evidence" value="ECO:0007669"/>
    <property type="project" value="UniProtKB-KW"/>
</dbReference>
<dbReference type="AlphaFoldDB" id="I0WYW2"/>
<dbReference type="InterPro" id="IPR013762">
    <property type="entry name" value="Integrase-like_cat_sf"/>
</dbReference>
<organism evidence="3 4">
    <name type="scientific">Rhodococcus opacus RKJ300 = JCM 13270</name>
    <dbReference type="NCBI Taxonomy" id="1165867"/>
    <lineage>
        <taxon>Bacteria</taxon>
        <taxon>Bacillati</taxon>
        <taxon>Actinomycetota</taxon>
        <taxon>Actinomycetes</taxon>
        <taxon>Mycobacteriales</taxon>
        <taxon>Nocardiaceae</taxon>
        <taxon>Rhodococcus</taxon>
    </lineage>
</organism>
<name>I0WYW2_RHOOP</name>
<comment type="caution">
    <text evidence="3">The sequence shown here is derived from an EMBL/GenBank/DDBJ whole genome shotgun (WGS) entry which is preliminary data.</text>
</comment>
<sequence>MGVGSLLEVDTTNMKWSRRVGTVNRIVQRMRTDIDPIHNSRSDTRELGYLDTNYWGFRFPDRRSVFDLTSIGQRWLRDLTWDYLAERLDEPNRPRTQGTFEQLRRSIVCFSTYLTDCDPDRGQQPAALTRATAQDFVADFTRRVANQEPCRGVFNKDGTASTATNLSYSMTLNALRRVMRAAMDGGTAAAIGLPREFIVALPFGGTTAVRNPRPFSDEVLRALSDPVNIALLRDMDPHDGGLADIWSIQVRCGRRISEIVKLRWDCVSEHLGRTWLWVDMTKVGKLDYAIQIPRDVYELIGTRQAKTERRYRLKHGTDPTTTQRHRIALFPSRVSNPTFERSLCSSTFTAAFKAWIESDTMQGPRTHHPSGPSYPRHPPRSGRGQHDPRQTRPRSGLRADGRVLRAHRRVAGRTLPATGVGDRPRRRPVRRGCAHPLRHRGGFRPTTARRPGRDPHRTRPVHLQTGCRRLRLPVRPQLPFLRAFRADRRRLRVLETAGTTLGHPRRRGPRRARPRLHLHHLRQELPSTGRAGKSTAGPWTTRPSQGSRPA</sequence>
<dbReference type="SUPFAM" id="SSF56349">
    <property type="entry name" value="DNA breaking-rejoining enzymes"/>
    <property type="match status" value="1"/>
</dbReference>
<dbReference type="InterPro" id="IPR011010">
    <property type="entry name" value="DNA_brk_join_enz"/>
</dbReference>
<protein>
    <recommendedName>
        <fullName evidence="5">Phage integrase family protein</fullName>
    </recommendedName>
</protein>
<evidence type="ECO:0000256" key="1">
    <source>
        <dbReference type="ARBA" id="ARBA00023172"/>
    </source>
</evidence>
<evidence type="ECO:0000313" key="4">
    <source>
        <dbReference type="Proteomes" id="UP000006447"/>
    </source>
</evidence>
<feature type="region of interest" description="Disordered" evidence="2">
    <location>
        <begin position="499"/>
        <end position="550"/>
    </location>
</feature>
<evidence type="ECO:0008006" key="5">
    <source>
        <dbReference type="Google" id="ProtNLM"/>
    </source>
</evidence>
<accession>I0WYW2</accession>
<dbReference type="GO" id="GO:0003677">
    <property type="term" value="F:DNA binding"/>
    <property type="evidence" value="ECO:0007669"/>
    <property type="project" value="InterPro"/>
</dbReference>
<dbReference type="PATRIC" id="fig|1165867.3.peg.489"/>
<feature type="compositionally biased region" description="Polar residues" evidence="2">
    <location>
        <begin position="537"/>
        <end position="550"/>
    </location>
</feature>
<feature type="region of interest" description="Disordered" evidence="2">
    <location>
        <begin position="361"/>
        <end position="460"/>
    </location>
</feature>
<evidence type="ECO:0000313" key="3">
    <source>
        <dbReference type="EMBL" id="EID81578.1"/>
    </source>
</evidence>
<dbReference type="Gene3D" id="1.10.443.10">
    <property type="entry name" value="Intergrase catalytic core"/>
    <property type="match status" value="1"/>
</dbReference>
<evidence type="ECO:0000256" key="2">
    <source>
        <dbReference type="SAM" id="MobiDB-lite"/>
    </source>
</evidence>
<dbReference type="GO" id="GO:0015074">
    <property type="term" value="P:DNA integration"/>
    <property type="evidence" value="ECO:0007669"/>
    <property type="project" value="InterPro"/>
</dbReference>
<keyword evidence="1" id="KW-0233">DNA recombination</keyword>
<feature type="compositionally biased region" description="Basic residues" evidence="2">
    <location>
        <begin position="424"/>
        <end position="442"/>
    </location>
</feature>